<accession>A0A2H5BH06</accession>
<proteinExistence type="predicted"/>
<keyword evidence="2" id="KW-1185">Reference proteome</keyword>
<evidence type="ECO:0000313" key="2">
    <source>
        <dbReference type="Proteomes" id="UP000240962"/>
    </source>
</evidence>
<dbReference type="Proteomes" id="UP000240962">
    <property type="component" value="Segment"/>
</dbReference>
<name>A0A2H5BH06_9CAUD</name>
<reference evidence="2" key="1">
    <citation type="submission" date="2017-12" db="EMBL/GenBank/DDBJ databases">
        <authorList>
            <person name="Page C.L."/>
            <person name="McFadden E.F."/>
            <person name="Syed A.X."/>
            <person name="Lafty E.M."/>
            <person name="Hyatt D.A."/>
            <person name="Farronato D.M."/>
            <person name="Dong S.Z."/>
            <person name="Apostolopoulos E.L."/>
            <person name="Broussard G.W."/>
        </authorList>
    </citation>
    <scope>NUCLEOTIDE SEQUENCE [LARGE SCALE GENOMIC DNA]</scope>
</reference>
<dbReference type="EMBL" id="MG649967">
    <property type="protein sequence ID" value="AUG85248.1"/>
    <property type="molecule type" value="Genomic_DNA"/>
</dbReference>
<evidence type="ECO:0000313" key="1">
    <source>
        <dbReference type="EMBL" id="AUG85248.1"/>
    </source>
</evidence>
<protein>
    <submittedName>
        <fullName evidence="1">Uncharacterized protein</fullName>
    </submittedName>
</protein>
<gene>
    <name evidence="1" type="ORF">THALASSA_46</name>
</gene>
<organism evidence="1 2">
    <name type="scientific">Vibrio phage Thalassa</name>
    <dbReference type="NCBI Taxonomy" id="2570301"/>
    <lineage>
        <taxon>Viruses</taxon>
        <taxon>Duplodnaviria</taxon>
        <taxon>Heunggongvirae</taxon>
        <taxon>Uroviricota</taxon>
        <taxon>Caudoviricetes</taxon>
        <taxon>Demerecviridae</taxon>
        <taxon>Ermolyevavirinae</taxon>
        <taxon>Thalassavirus</taxon>
        <taxon>Thalassavirus thalassa</taxon>
    </lineage>
</organism>
<sequence length="125" mass="14724">MTELRKIIFDKRSLTGALVQAAGGFLDNPVENKTWKEVEDTRREITIIRERVNDYLTEIDQYFMNNCEDWQKQWDLAQEVFLPYNEPYDPDSIDIETLSKEFQEKGLVKELADQVATTVKYPIDD</sequence>